<organism evidence="9 10">
    <name type="scientific">Lachnoanaerobaculum umeaense</name>
    <dbReference type="NCBI Taxonomy" id="617123"/>
    <lineage>
        <taxon>Bacteria</taxon>
        <taxon>Bacillati</taxon>
        <taxon>Bacillota</taxon>
        <taxon>Clostridia</taxon>
        <taxon>Lachnospirales</taxon>
        <taxon>Lachnospiraceae</taxon>
        <taxon>Lachnoanaerobaculum</taxon>
    </lineage>
</organism>
<comment type="similarity">
    <text evidence="4 8">Belongs to the class-III pyridoxal-phosphate-dependent aminotransferase family. HemL subfamily.</text>
</comment>
<dbReference type="InterPro" id="IPR015422">
    <property type="entry name" value="PyrdxlP-dep_Trfase_small"/>
</dbReference>
<dbReference type="PROSITE" id="PS00600">
    <property type="entry name" value="AA_TRANSFER_CLASS_3"/>
    <property type="match status" value="1"/>
</dbReference>
<name>A0A385PXA9_9FIRM</name>
<dbReference type="InterPro" id="IPR015421">
    <property type="entry name" value="PyrdxlP-dep_Trfase_major"/>
</dbReference>
<dbReference type="EC" id="5.4.3.8" evidence="8"/>
<dbReference type="EMBL" id="CP032364">
    <property type="protein sequence ID" value="AYA98632.1"/>
    <property type="molecule type" value="Genomic_DNA"/>
</dbReference>
<sequence>MQSRNYKKSEKYFDISKEYIPGGVNSPVRAARAVHRDPVFIKSGLGSKIFDVDGNEYIDYVCSWGPAILGHAHPYVLEKVKKALKKGLSFGAPTKKEYILAEMINEAMPVMEQVRLVNSGTEATMSAIRLARGYTNKDLILKFTGCYHGHSDGLLVKAGSGVLTEAISSSGGVPNDYAKNTVVADFNDRESVKALFDKYNDKIAAVIVEPVAANMGVIPPKDGFLEFLREITKKNNALLIFDEVITGFRLAKGGACEYFGIKPDLITVGKIVGGGMPLAAYGGKKEIMAKISPLGDVYQAGTLSGNPIATTAGIATLEVLFQNPEIYAHIDENARLLADGIEKIMNEGEKKVHINRVGSLVSIFFTSKNVECYEDVLSCDLDKYASYYSFLRENGIYVAPSQFEALFISNAHRMNDIISTLDVIAEFGGKE</sequence>
<comment type="pathway">
    <text evidence="3">Porphyrin-containing compound metabolism; protoporphyrin-IX biosynthesis; 5-aminolevulinate from L-glutamyl-tRNA(Glu): step 2/2.</text>
</comment>
<keyword evidence="10" id="KW-1185">Reference proteome</keyword>
<evidence type="ECO:0000256" key="7">
    <source>
        <dbReference type="ARBA" id="ARBA00023244"/>
    </source>
</evidence>
<dbReference type="NCBIfam" id="TIGR00713">
    <property type="entry name" value="hemL"/>
    <property type="match status" value="1"/>
</dbReference>
<feature type="modified residue" description="N6-(pyridoxal phosphate)lysine" evidence="8">
    <location>
        <position position="270"/>
    </location>
</feature>
<reference evidence="9 10" key="1">
    <citation type="submission" date="2018-09" db="EMBL/GenBank/DDBJ databases">
        <title>Genome sequencing of Lachnoanaerobaculum umeaense DSM 23576.</title>
        <authorList>
            <person name="Kook J.-K."/>
            <person name="Park S.-N."/>
            <person name="Lim Y.K."/>
        </authorList>
    </citation>
    <scope>NUCLEOTIDE SEQUENCE [LARGE SCALE GENOMIC DNA]</scope>
    <source>
        <strain evidence="10">DSM 23576 \ CCUG 58757</strain>
    </source>
</reference>
<dbReference type="Proteomes" id="UP000265562">
    <property type="component" value="Chromosome"/>
</dbReference>
<dbReference type="HAMAP" id="MF_00375">
    <property type="entry name" value="HemL_aminotrans_3"/>
    <property type="match status" value="1"/>
</dbReference>
<dbReference type="AlphaFoldDB" id="A0A385PXA9"/>
<comment type="subcellular location">
    <subcellularLocation>
        <location evidence="8">Cytoplasm</location>
    </subcellularLocation>
</comment>
<evidence type="ECO:0000256" key="1">
    <source>
        <dbReference type="ARBA" id="ARBA00001579"/>
    </source>
</evidence>
<accession>A0A385PXA9</accession>
<dbReference type="RefSeq" id="WP_111525050.1">
    <property type="nucleotide sequence ID" value="NZ_CP032364.1"/>
</dbReference>
<dbReference type="InterPro" id="IPR004639">
    <property type="entry name" value="4pyrrol_synth_GluAld_NH2Trfase"/>
</dbReference>
<protein>
    <recommendedName>
        <fullName evidence="8">Glutamate-1-semialdehyde 2,1-aminomutase</fullName>
        <shortName evidence="8">GSA</shortName>
        <ecNumber evidence="8">5.4.3.8</ecNumber>
    </recommendedName>
    <alternativeName>
        <fullName evidence="8">Glutamate-1-semialdehyde aminotransferase</fullName>
        <shortName evidence="8">GSA-AT</shortName>
    </alternativeName>
</protein>
<dbReference type="FunFam" id="3.40.640.10:FF:000021">
    <property type="entry name" value="Glutamate-1-semialdehyde 2,1-aminomutase"/>
    <property type="match status" value="1"/>
</dbReference>
<evidence type="ECO:0000313" key="9">
    <source>
        <dbReference type="EMBL" id="AYA98632.1"/>
    </source>
</evidence>
<dbReference type="GO" id="GO:0042286">
    <property type="term" value="F:glutamate-1-semialdehyde 2,1-aminomutase activity"/>
    <property type="evidence" value="ECO:0007669"/>
    <property type="project" value="UniProtKB-UniRule"/>
</dbReference>
<dbReference type="UniPathway" id="UPA00251">
    <property type="reaction ID" value="UER00317"/>
</dbReference>
<dbReference type="GO" id="GO:0006782">
    <property type="term" value="P:protoporphyrinogen IX biosynthetic process"/>
    <property type="evidence" value="ECO:0007669"/>
    <property type="project" value="UniProtKB-UniRule"/>
</dbReference>
<evidence type="ECO:0000313" key="10">
    <source>
        <dbReference type="Proteomes" id="UP000265562"/>
    </source>
</evidence>
<dbReference type="PANTHER" id="PTHR43713">
    <property type="entry name" value="GLUTAMATE-1-SEMIALDEHYDE 2,1-AMINOMUTASE"/>
    <property type="match status" value="1"/>
</dbReference>
<dbReference type="Gene3D" id="3.40.640.10">
    <property type="entry name" value="Type I PLP-dependent aspartate aminotransferase-like (Major domain)"/>
    <property type="match status" value="1"/>
</dbReference>
<dbReference type="InterPro" id="IPR015424">
    <property type="entry name" value="PyrdxlP-dep_Trfase"/>
</dbReference>
<keyword evidence="6 8" id="KW-0413">Isomerase</keyword>
<gene>
    <name evidence="8 9" type="primary">hemL</name>
    <name evidence="9" type="ORF">D4A81_01060</name>
</gene>
<dbReference type="GO" id="GO:0005737">
    <property type="term" value="C:cytoplasm"/>
    <property type="evidence" value="ECO:0007669"/>
    <property type="project" value="UniProtKB-SubCell"/>
</dbReference>
<evidence type="ECO:0000256" key="6">
    <source>
        <dbReference type="ARBA" id="ARBA00023235"/>
    </source>
</evidence>
<keyword evidence="8" id="KW-0963">Cytoplasm</keyword>
<dbReference type="Pfam" id="PF00202">
    <property type="entry name" value="Aminotran_3"/>
    <property type="match status" value="1"/>
</dbReference>
<dbReference type="SUPFAM" id="SSF53383">
    <property type="entry name" value="PLP-dependent transferases"/>
    <property type="match status" value="1"/>
</dbReference>
<dbReference type="InterPro" id="IPR005814">
    <property type="entry name" value="Aminotrans_3"/>
</dbReference>
<keyword evidence="5 8" id="KW-0663">Pyridoxal phosphate</keyword>
<dbReference type="Gene3D" id="3.90.1150.10">
    <property type="entry name" value="Aspartate Aminotransferase, domain 1"/>
    <property type="match status" value="1"/>
</dbReference>
<dbReference type="PANTHER" id="PTHR43713:SF3">
    <property type="entry name" value="GLUTAMATE-1-SEMIALDEHYDE 2,1-AMINOMUTASE 1, CHLOROPLASTIC-RELATED"/>
    <property type="match status" value="1"/>
</dbReference>
<dbReference type="GO" id="GO:0030170">
    <property type="term" value="F:pyridoxal phosphate binding"/>
    <property type="evidence" value="ECO:0007669"/>
    <property type="project" value="InterPro"/>
</dbReference>
<dbReference type="KEGG" id="lua:D4A81_01060"/>
<dbReference type="InterPro" id="IPR049704">
    <property type="entry name" value="Aminotrans_3_PPA_site"/>
</dbReference>
<keyword evidence="7 8" id="KW-0627">Porphyrin biosynthesis</keyword>
<comment type="subunit">
    <text evidence="8">Homodimer.</text>
</comment>
<evidence type="ECO:0000256" key="8">
    <source>
        <dbReference type="HAMAP-Rule" id="MF_00375"/>
    </source>
</evidence>
<evidence type="ECO:0000256" key="2">
    <source>
        <dbReference type="ARBA" id="ARBA00001933"/>
    </source>
</evidence>
<dbReference type="OrthoDB" id="9807885at2"/>
<comment type="cofactor">
    <cofactor evidence="2 8">
        <name>pyridoxal 5'-phosphate</name>
        <dbReference type="ChEBI" id="CHEBI:597326"/>
    </cofactor>
</comment>
<evidence type="ECO:0000256" key="3">
    <source>
        <dbReference type="ARBA" id="ARBA00004819"/>
    </source>
</evidence>
<evidence type="ECO:0000256" key="4">
    <source>
        <dbReference type="ARBA" id="ARBA00008981"/>
    </source>
</evidence>
<dbReference type="CDD" id="cd00610">
    <property type="entry name" value="OAT_like"/>
    <property type="match status" value="1"/>
</dbReference>
<proteinExistence type="inferred from homology"/>
<evidence type="ECO:0000256" key="5">
    <source>
        <dbReference type="ARBA" id="ARBA00022898"/>
    </source>
</evidence>
<dbReference type="GO" id="GO:0008483">
    <property type="term" value="F:transaminase activity"/>
    <property type="evidence" value="ECO:0007669"/>
    <property type="project" value="InterPro"/>
</dbReference>
<comment type="catalytic activity">
    <reaction evidence="1 8">
        <text>(S)-4-amino-5-oxopentanoate = 5-aminolevulinate</text>
        <dbReference type="Rhea" id="RHEA:14265"/>
        <dbReference type="ChEBI" id="CHEBI:57501"/>
        <dbReference type="ChEBI" id="CHEBI:356416"/>
        <dbReference type="EC" id="5.4.3.8"/>
    </reaction>
</comment>
<dbReference type="NCBIfam" id="NF000818">
    <property type="entry name" value="PRK00062.1"/>
    <property type="match status" value="1"/>
</dbReference>